<dbReference type="OrthoDB" id="2436443at2759"/>
<reference evidence="1" key="1">
    <citation type="submission" date="2021-06" db="EMBL/GenBank/DDBJ databases">
        <authorList>
            <person name="Kallberg Y."/>
            <person name="Tangrot J."/>
            <person name="Rosling A."/>
        </authorList>
    </citation>
    <scope>NUCLEOTIDE SEQUENCE</scope>
    <source>
        <strain evidence="1">FL966</strain>
    </source>
</reference>
<protein>
    <submittedName>
        <fullName evidence="1">17303_t:CDS:1</fullName>
    </submittedName>
</protein>
<organism evidence="1 2">
    <name type="scientific">Cetraspora pellucida</name>
    <dbReference type="NCBI Taxonomy" id="1433469"/>
    <lineage>
        <taxon>Eukaryota</taxon>
        <taxon>Fungi</taxon>
        <taxon>Fungi incertae sedis</taxon>
        <taxon>Mucoromycota</taxon>
        <taxon>Glomeromycotina</taxon>
        <taxon>Glomeromycetes</taxon>
        <taxon>Diversisporales</taxon>
        <taxon>Gigasporaceae</taxon>
        <taxon>Cetraspora</taxon>
    </lineage>
</organism>
<evidence type="ECO:0000313" key="2">
    <source>
        <dbReference type="Proteomes" id="UP000789759"/>
    </source>
</evidence>
<sequence length="138" mass="15931">MLTANATRTEKLKPIVIESFIEPRALVHLNYNALLDDVDELIIDLTTNLPDPTIERQLNEFNSNNDYQIPTEDILDKEQIINIVLDKQREFEEGNTSDTDIPPSEIPVLEGLDCLKKFISFFEQQESHDFNVEDLKLN</sequence>
<name>A0A9N9F4H8_9GLOM</name>
<dbReference type="Proteomes" id="UP000789759">
    <property type="component" value="Unassembled WGS sequence"/>
</dbReference>
<gene>
    <name evidence="1" type="ORF">CPELLU_LOCUS2830</name>
</gene>
<evidence type="ECO:0000313" key="1">
    <source>
        <dbReference type="EMBL" id="CAG8509170.1"/>
    </source>
</evidence>
<dbReference type="AlphaFoldDB" id="A0A9N9F4H8"/>
<comment type="caution">
    <text evidence="1">The sequence shown here is derived from an EMBL/GenBank/DDBJ whole genome shotgun (WGS) entry which is preliminary data.</text>
</comment>
<dbReference type="EMBL" id="CAJVQA010001288">
    <property type="protein sequence ID" value="CAG8509170.1"/>
    <property type="molecule type" value="Genomic_DNA"/>
</dbReference>
<proteinExistence type="predicted"/>
<keyword evidence="2" id="KW-1185">Reference proteome</keyword>
<accession>A0A9N9F4H8</accession>